<gene>
    <name evidence="2" type="ORF">PMIN01_04800</name>
</gene>
<feature type="compositionally biased region" description="Basic and acidic residues" evidence="1">
    <location>
        <begin position="207"/>
        <end position="224"/>
    </location>
</feature>
<reference evidence="2" key="1">
    <citation type="journal article" date="2020" name="Mol. Plant Microbe Interact.">
        <title>Genome Sequence of the Biocontrol Agent Coniothyrium minitans strain Conio (IMI 134523).</title>
        <authorList>
            <person name="Patel D."/>
            <person name="Shittu T.A."/>
            <person name="Baroncelli R."/>
            <person name="Muthumeenakshi S."/>
            <person name="Osborne T.H."/>
            <person name="Janganan T.K."/>
            <person name="Sreenivasaprasad S."/>
        </authorList>
    </citation>
    <scope>NUCLEOTIDE SEQUENCE</scope>
    <source>
        <strain evidence="2">Conio</strain>
    </source>
</reference>
<evidence type="ECO:0000313" key="2">
    <source>
        <dbReference type="EMBL" id="KAF9737021.1"/>
    </source>
</evidence>
<evidence type="ECO:0000313" key="3">
    <source>
        <dbReference type="Proteomes" id="UP000756921"/>
    </source>
</evidence>
<comment type="caution">
    <text evidence="2">The sequence shown here is derived from an EMBL/GenBank/DDBJ whole genome shotgun (WGS) entry which is preliminary data.</text>
</comment>
<protein>
    <submittedName>
        <fullName evidence="2">Uncharacterized protein</fullName>
    </submittedName>
</protein>
<accession>A0A9P6KSL9</accession>
<dbReference type="Proteomes" id="UP000756921">
    <property type="component" value="Unassembled WGS sequence"/>
</dbReference>
<proteinExistence type="predicted"/>
<sequence>MFTCPMDDTTQRTAHRITILDLPKEILLEIFGHFVEKFPTHDPSQYYKPRDSEASDRLTLLGNNRLVCRAVDNIISPLLCPVVGVWLCSRSIERLEGLFRNPLIAQGVRGIAISLLFRPRAIATDFKRYHMHANSILLDLERECDWNTEFQYYDQDDMSDDAITWREYHDAWSKIGQMQSAWRELIEGSTEKTRLKNAEIREEEDQENQKINKDDADQEDERGKDIKQTQAILTVCFDKYAAAHEEQAHIVSDGSFVRSVTRALSSCGSLPFVWFNEDQPGTDLPVSHAITLLNTEEALIHELIQGHEWLKIESTLCKDDDDTELFLPASVLTGLPIACHDAGVPLRGISVDSFPLLRGYRCLLPGATQTDDRINPDPWARFAAACHDLKIFNFGNRGMSCSPVRPGRQSTSDSAIINGFIGAAISGPHLQRLYLSMTPFRVRSGFAGEKGKEHSYLASPILATITSTQLRSIVLHTIDICEQDLLALVKSASPVHLTYFYIASVTLSRGHYANAMGLLREIVLLKRNNNGSVPKIHFNTLQGAEFGGPSTFDDSGYSWMFGSTEERELFWDKLEQHQHPDLLKQVEQWVMNGKANEVNPLLALEPAQHGVSQD</sequence>
<keyword evidence="3" id="KW-1185">Reference proteome</keyword>
<dbReference type="OrthoDB" id="3759773at2759"/>
<dbReference type="EMBL" id="WJXW01000004">
    <property type="protein sequence ID" value="KAF9737021.1"/>
    <property type="molecule type" value="Genomic_DNA"/>
</dbReference>
<feature type="region of interest" description="Disordered" evidence="1">
    <location>
        <begin position="193"/>
        <end position="224"/>
    </location>
</feature>
<dbReference type="AlphaFoldDB" id="A0A9P6KSL9"/>
<organism evidence="2 3">
    <name type="scientific">Paraphaeosphaeria minitans</name>
    <dbReference type="NCBI Taxonomy" id="565426"/>
    <lineage>
        <taxon>Eukaryota</taxon>
        <taxon>Fungi</taxon>
        <taxon>Dikarya</taxon>
        <taxon>Ascomycota</taxon>
        <taxon>Pezizomycotina</taxon>
        <taxon>Dothideomycetes</taxon>
        <taxon>Pleosporomycetidae</taxon>
        <taxon>Pleosporales</taxon>
        <taxon>Massarineae</taxon>
        <taxon>Didymosphaeriaceae</taxon>
        <taxon>Paraphaeosphaeria</taxon>
    </lineage>
</organism>
<evidence type="ECO:0000256" key="1">
    <source>
        <dbReference type="SAM" id="MobiDB-lite"/>
    </source>
</evidence>
<name>A0A9P6KSL9_9PLEO</name>